<organism evidence="2 3">
    <name type="scientific">Natronococcus jeotgali DSM 18795</name>
    <dbReference type="NCBI Taxonomy" id="1227498"/>
    <lineage>
        <taxon>Archaea</taxon>
        <taxon>Methanobacteriati</taxon>
        <taxon>Methanobacteriota</taxon>
        <taxon>Stenosarchaea group</taxon>
        <taxon>Halobacteria</taxon>
        <taxon>Halobacteriales</taxon>
        <taxon>Natrialbaceae</taxon>
        <taxon>Natronococcus</taxon>
    </lineage>
</organism>
<evidence type="ECO:0000313" key="2">
    <source>
        <dbReference type="EMBL" id="ELY65376.1"/>
    </source>
</evidence>
<proteinExistence type="predicted"/>
<evidence type="ECO:0000313" key="3">
    <source>
        <dbReference type="Proteomes" id="UP000011531"/>
    </source>
</evidence>
<dbReference type="Proteomes" id="UP000011531">
    <property type="component" value="Unassembled WGS sequence"/>
</dbReference>
<gene>
    <name evidence="2" type="ORF">C492_03646</name>
</gene>
<dbReference type="EMBL" id="AOIA01000024">
    <property type="protein sequence ID" value="ELY65376.1"/>
    <property type="molecule type" value="Genomic_DNA"/>
</dbReference>
<dbReference type="OrthoDB" id="257177at2157"/>
<dbReference type="RefSeq" id="WP_008420526.1">
    <property type="nucleotide sequence ID" value="NZ_AOIA01000024.1"/>
</dbReference>
<dbReference type="AlphaFoldDB" id="L9XVC2"/>
<comment type="caution">
    <text evidence="2">The sequence shown here is derived from an EMBL/GenBank/DDBJ whole genome shotgun (WGS) entry which is preliminary data.</text>
</comment>
<reference evidence="2 3" key="1">
    <citation type="journal article" date="2014" name="PLoS Genet.">
        <title>Phylogenetically driven sequencing of extremely halophilic archaea reveals strategies for static and dynamic osmo-response.</title>
        <authorList>
            <person name="Becker E.A."/>
            <person name="Seitzer P.M."/>
            <person name="Tritt A."/>
            <person name="Larsen D."/>
            <person name="Krusor M."/>
            <person name="Yao A.I."/>
            <person name="Wu D."/>
            <person name="Madern D."/>
            <person name="Eisen J.A."/>
            <person name="Darling A.E."/>
            <person name="Facciotti M.T."/>
        </authorList>
    </citation>
    <scope>NUCLEOTIDE SEQUENCE [LARGE SCALE GENOMIC DNA]</scope>
    <source>
        <strain evidence="2 3">DSM 18795</strain>
    </source>
</reference>
<keyword evidence="3" id="KW-1185">Reference proteome</keyword>
<evidence type="ECO:0000256" key="1">
    <source>
        <dbReference type="SAM" id="MobiDB-lite"/>
    </source>
</evidence>
<name>L9XVC2_9EURY</name>
<dbReference type="STRING" id="1227498.C492_03646"/>
<sequence>MANRDDVSRELAECSDCGAVYAARQWPDGTIKAIGSESCRCGSTEFELVESDEGSGLSNEPHVDGGSASTDDAG</sequence>
<accession>L9XVC2</accession>
<protein>
    <submittedName>
        <fullName evidence="2">Uncharacterized protein</fullName>
    </submittedName>
</protein>
<feature type="region of interest" description="Disordered" evidence="1">
    <location>
        <begin position="50"/>
        <end position="74"/>
    </location>
</feature>